<dbReference type="Pfam" id="PF01193">
    <property type="entry name" value="RNA_pol_L"/>
    <property type="match status" value="1"/>
</dbReference>
<dbReference type="Pfam" id="PF01000">
    <property type="entry name" value="RNA_pol_A_bac"/>
    <property type="match status" value="1"/>
</dbReference>
<dbReference type="SUPFAM" id="SSF56553">
    <property type="entry name" value="Insert subdomain of RNA polymerase alpha subunit"/>
    <property type="match status" value="1"/>
</dbReference>
<comment type="catalytic activity">
    <reaction evidence="7 8">
        <text>RNA(n) + a ribonucleoside 5'-triphosphate = RNA(n+1) + diphosphate</text>
        <dbReference type="Rhea" id="RHEA:21248"/>
        <dbReference type="Rhea" id="RHEA-COMP:14527"/>
        <dbReference type="Rhea" id="RHEA-COMP:17342"/>
        <dbReference type="ChEBI" id="CHEBI:33019"/>
        <dbReference type="ChEBI" id="CHEBI:61557"/>
        <dbReference type="ChEBI" id="CHEBI:140395"/>
        <dbReference type="EC" id="2.7.7.6"/>
    </reaction>
</comment>
<dbReference type="GO" id="GO:0006351">
    <property type="term" value="P:DNA-templated transcription"/>
    <property type="evidence" value="ECO:0007669"/>
    <property type="project" value="UniProtKB-UniRule"/>
</dbReference>
<dbReference type="Gene3D" id="3.30.1360.10">
    <property type="entry name" value="RNA polymerase, RBP11-like subunit"/>
    <property type="match status" value="1"/>
</dbReference>
<dbReference type="SUPFAM" id="SSF55257">
    <property type="entry name" value="RBP11-like subunits of RNA polymerase"/>
    <property type="match status" value="1"/>
</dbReference>
<evidence type="ECO:0000313" key="10">
    <source>
        <dbReference type="EMBL" id="BAS19125.1"/>
    </source>
</evidence>
<dbReference type="InterPro" id="IPR011262">
    <property type="entry name" value="DNA-dir_RNA_pol_insert"/>
</dbReference>
<feature type="region of interest" description="Alpha N-terminal domain (alpha-NTD)" evidence="8">
    <location>
        <begin position="1"/>
        <end position="238"/>
    </location>
</feature>
<evidence type="ECO:0000256" key="6">
    <source>
        <dbReference type="ARBA" id="ARBA00023163"/>
    </source>
</evidence>
<evidence type="ECO:0000256" key="1">
    <source>
        <dbReference type="ARBA" id="ARBA00004026"/>
    </source>
</evidence>
<keyword evidence="10" id="KW-0150">Chloroplast</keyword>
<dbReference type="Pfam" id="PF03118">
    <property type="entry name" value="RNA_pol_A_CTD"/>
    <property type="match status" value="1"/>
</dbReference>
<dbReference type="InterPro" id="IPR036603">
    <property type="entry name" value="RBP11-like"/>
</dbReference>
<evidence type="ECO:0000256" key="8">
    <source>
        <dbReference type="HAMAP-Rule" id="MF_00059"/>
    </source>
</evidence>
<dbReference type="Gene3D" id="1.10.150.20">
    <property type="entry name" value="5' to 3' exonuclease, C-terminal subdomain"/>
    <property type="match status" value="1"/>
</dbReference>
<feature type="region of interest" description="Alpha C-terminal domain (alpha-CTD)" evidence="8">
    <location>
        <begin position="248"/>
        <end position="311"/>
    </location>
</feature>
<geneLocation type="chloroplast" evidence="10"/>
<proteinExistence type="inferred from homology"/>
<protein>
    <recommendedName>
        <fullName evidence="8">DNA-directed RNA polymerase subunit alpha</fullName>
        <shortName evidence="8">PEP</shortName>
        <ecNumber evidence="8">2.7.7.6</ecNumber>
    </recommendedName>
    <alternativeName>
        <fullName evidence="8">Plastid-encoded RNA polymerase subunit alpha</fullName>
        <shortName evidence="8">RNA polymerase subunit alpha</shortName>
    </alternativeName>
</protein>
<dbReference type="InterPro" id="IPR011263">
    <property type="entry name" value="DNA-dir_RNA_pol_RpoA/D/Rpb3"/>
</dbReference>
<dbReference type="EC" id="2.7.7.6" evidence="8"/>
<feature type="domain" description="DNA-directed RNA polymerase RpoA/D/Rpb3-type" evidence="9">
    <location>
        <begin position="20"/>
        <end position="226"/>
    </location>
</feature>
<comment type="subunit">
    <text evidence="8">In plastids the minimal PEP RNA polymerase catalytic core is composed of four subunits: alpha, beta, beta', and beta''. When a (nuclear-encoded) sigma factor is associated with the core the holoenzyme is formed, which can initiate transcription.</text>
</comment>
<reference evidence="10" key="1">
    <citation type="journal article" date="2016" name="Curr. Genet.">
        <title>Sequencing and analysis of the complete organellar genomes of Parmales, a closely related group to Bacillariophyta (diatoms).</title>
        <authorList>
            <person name="Tajima N."/>
            <person name="Saitoh K."/>
            <person name="Sato S."/>
            <person name="Maruyama F."/>
            <person name="Ichinomiya M."/>
            <person name="Yoshikawa S."/>
            <person name="Kurokawa K."/>
            <person name="Ohta H."/>
            <person name="Tabata S."/>
            <person name="Kuwata A."/>
            <person name="Sato N."/>
        </authorList>
    </citation>
    <scope>NUCLEOTIDE SEQUENCE</scope>
</reference>
<evidence type="ECO:0000256" key="5">
    <source>
        <dbReference type="ARBA" id="ARBA00022695"/>
    </source>
</evidence>
<dbReference type="InterPro" id="IPR011773">
    <property type="entry name" value="DNA-dir_RpoA"/>
</dbReference>
<dbReference type="GeneID" id="25398272"/>
<comment type="domain">
    <text evidence="8">The N-terminal domain is essential for RNAP assembly and basal transcription, whereas the C-terminal domain is involved in interaction with transcriptional regulators and with upstream promoter elements.</text>
</comment>
<dbReference type="FunFam" id="2.170.120.12:FF:000001">
    <property type="entry name" value="DNA-directed RNA polymerase subunit alpha"/>
    <property type="match status" value="1"/>
</dbReference>
<evidence type="ECO:0000256" key="3">
    <source>
        <dbReference type="ARBA" id="ARBA00022478"/>
    </source>
</evidence>
<evidence type="ECO:0000256" key="7">
    <source>
        <dbReference type="ARBA" id="ARBA00048552"/>
    </source>
</evidence>
<dbReference type="InterPro" id="IPR011260">
    <property type="entry name" value="RNAP_asu_C"/>
</dbReference>
<dbReference type="SUPFAM" id="SSF47789">
    <property type="entry name" value="C-terminal domain of RNA polymerase alpha subunit"/>
    <property type="match status" value="1"/>
</dbReference>
<evidence type="ECO:0000256" key="4">
    <source>
        <dbReference type="ARBA" id="ARBA00022679"/>
    </source>
</evidence>
<sequence length="311" mass="34565">MTDLCIKCLKSEITESGSNYGQFLLDSLSPGQGITIGTLLRRILLGNLGGTAVTAVRIAGATHEFSTLEGVREDILEILLNLKGIVFKNNTQDLKLGRLKIQGPAVITADCLQLPSGLEIVNPNHYIATISTTNILEMELQFEYGTGYKLAGQKMQENSVDFLEVDAIFMPVQKVDFKVETPYANKNQNNENLILDIWTNGSITPEEAIFQSSQLIINLFEQLLENKSNTDIEFEDLETSPISTETHMNISIEELQLSVRAYNCLKRAQINSISDLLKYSPEKLQEIKNFGQKSADEVFDALKNKLGITLS</sequence>
<gene>
    <name evidence="8 10" type="primary">rpoA</name>
</gene>
<dbReference type="GO" id="GO:0009507">
    <property type="term" value="C:chloroplast"/>
    <property type="evidence" value="ECO:0007669"/>
    <property type="project" value="UniProtKB-SubCell"/>
</dbReference>
<dbReference type="EMBL" id="AP014625">
    <property type="protein sequence ID" value="BAS19125.1"/>
    <property type="molecule type" value="Genomic_DNA"/>
</dbReference>
<dbReference type="GO" id="GO:0000428">
    <property type="term" value="C:DNA-directed RNA polymerase complex"/>
    <property type="evidence" value="ECO:0007669"/>
    <property type="project" value="UniProtKB-KW"/>
</dbReference>
<comment type="function">
    <text evidence="1 8">DNA-dependent RNA polymerase catalyzes the transcription of DNA into RNA using the four ribonucleoside triphosphates as substrates.</text>
</comment>
<name>A0A0K2RWF9_9STRA</name>
<dbReference type="Gene3D" id="2.170.120.12">
    <property type="entry name" value="DNA-directed RNA polymerase, insert domain"/>
    <property type="match status" value="1"/>
</dbReference>
<dbReference type="InterPro" id="IPR036643">
    <property type="entry name" value="RNApol_insert_sf"/>
</dbReference>
<dbReference type="RefSeq" id="YP_009163671.1">
    <property type="nucleotide sequence ID" value="NC_027746.1"/>
</dbReference>
<dbReference type="GO" id="GO:0003677">
    <property type="term" value="F:DNA binding"/>
    <property type="evidence" value="ECO:0007669"/>
    <property type="project" value="UniProtKB-UniRule"/>
</dbReference>
<keyword evidence="4 8" id="KW-0808">Transferase</keyword>
<comment type="subcellular location">
    <subcellularLocation>
        <location evidence="8">Plastid</location>
        <location evidence="8">Chloroplast</location>
    </subcellularLocation>
</comment>
<dbReference type="CDD" id="cd06928">
    <property type="entry name" value="RNAP_alpha_NTD"/>
    <property type="match status" value="1"/>
</dbReference>
<dbReference type="HAMAP" id="MF_00059">
    <property type="entry name" value="RNApol_bact_RpoA"/>
    <property type="match status" value="1"/>
</dbReference>
<keyword evidence="3 8" id="KW-0240">DNA-directed RNA polymerase</keyword>
<dbReference type="NCBIfam" id="NF003516">
    <property type="entry name" value="PRK05182.2-2"/>
    <property type="match status" value="1"/>
</dbReference>
<comment type="similarity">
    <text evidence="2 8">Belongs to the RNA polymerase alpha chain family.</text>
</comment>
<keyword evidence="6 8" id="KW-0804">Transcription</keyword>
<keyword evidence="5 8" id="KW-0548">Nucleotidyltransferase</keyword>
<keyword evidence="10" id="KW-0934">Plastid</keyword>
<organism evidence="10">
    <name type="scientific">Triparma laevis</name>
    <dbReference type="NCBI Taxonomy" id="1534972"/>
    <lineage>
        <taxon>Eukaryota</taxon>
        <taxon>Sar</taxon>
        <taxon>Stramenopiles</taxon>
        <taxon>Ochrophyta</taxon>
        <taxon>Bolidophyceae</taxon>
        <taxon>Parmales</taxon>
        <taxon>Triparmaceae</taxon>
        <taxon>Triparma</taxon>
    </lineage>
</organism>
<evidence type="ECO:0000259" key="9">
    <source>
        <dbReference type="SMART" id="SM00662"/>
    </source>
</evidence>
<dbReference type="NCBIfam" id="TIGR02027">
    <property type="entry name" value="rpoA"/>
    <property type="match status" value="1"/>
</dbReference>
<dbReference type="NCBIfam" id="NF003519">
    <property type="entry name" value="PRK05182.2-5"/>
    <property type="match status" value="1"/>
</dbReference>
<dbReference type="GO" id="GO:0003899">
    <property type="term" value="F:DNA-directed RNA polymerase activity"/>
    <property type="evidence" value="ECO:0007669"/>
    <property type="project" value="UniProtKB-UniRule"/>
</dbReference>
<dbReference type="GO" id="GO:0046983">
    <property type="term" value="F:protein dimerization activity"/>
    <property type="evidence" value="ECO:0007669"/>
    <property type="project" value="InterPro"/>
</dbReference>
<evidence type="ECO:0000256" key="2">
    <source>
        <dbReference type="ARBA" id="ARBA00007123"/>
    </source>
</evidence>
<dbReference type="AlphaFoldDB" id="A0A0K2RWF9"/>
<dbReference type="SMART" id="SM00662">
    <property type="entry name" value="RPOLD"/>
    <property type="match status" value="1"/>
</dbReference>
<accession>A0A0K2RWF9</accession>